<keyword evidence="2" id="KW-0031">Aminopeptidase</keyword>
<evidence type="ECO:0000259" key="1">
    <source>
        <dbReference type="Pfam" id="PF00557"/>
    </source>
</evidence>
<dbReference type="InterPro" id="IPR050659">
    <property type="entry name" value="Peptidase_M24B"/>
</dbReference>
<keyword evidence="2" id="KW-0378">Hydrolase</keyword>
<protein>
    <submittedName>
        <fullName evidence="2">Aminopeptidase YpdF (MP-, MA-, MS-, AP-, NP-specific)</fullName>
    </submittedName>
</protein>
<dbReference type="Proteomes" id="UP000503447">
    <property type="component" value="Chromosome"/>
</dbReference>
<dbReference type="AlphaFoldDB" id="A0A6M5YQS8"/>
<keyword evidence="2" id="KW-0645">Protease</keyword>
<reference evidence="3" key="1">
    <citation type="submission" date="2020-05" db="EMBL/GenBank/DDBJ databases">
        <title>Frigoriglobus tundricola gen. nov., sp. nov., a psychrotolerant cellulolytic planctomycete of the family Gemmataceae with two divergent copies of 16S rRNA gene.</title>
        <authorList>
            <person name="Kulichevskaya I.S."/>
            <person name="Ivanova A.A."/>
            <person name="Naumoff D.G."/>
            <person name="Beletsky A.V."/>
            <person name="Rijpstra W.I.C."/>
            <person name="Sinninghe Damste J.S."/>
            <person name="Mardanov A.V."/>
            <person name="Ravin N.V."/>
            <person name="Dedysh S.N."/>
        </authorList>
    </citation>
    <scope>NUCLEOTIDE SEQUENCE [LARGE SCALE GENOMIC DNA]</scope>
    <source>
        <strain evidence="3">PL17</strain>
    </source>
</reference>
<dbReference type="Pfam" id="PF00557">
    <property type="entry name" value="Peptidase_M24"/>
    <property type="match status" value="1"/>
</dbReference>
<dbReference type="InterPro" id="IPR036005">
    <property type="entry name" value="Creatinase/aminopeptidase-like"/>
</dbReference>
<dbReference type="InterPro" id="IPR029149">
    <property type="entry name" value="Creatin/AminoP/Spt16_N"/>
</dbReference>
<gene>
    <name evidence="2" type="ORF">FTUN_3151</name>
</gene>
<dbReference type="GO" id="GO:0004177">
    <property type="term" value="F:aminopeptidase activity"/>
    <property type="evidence" value="ECO:0007669"/>
    <property type="project" value="UniProtKB-KW"/>
</dbReference>
<organism evidence="2 3">
    <name type="scientific">Frigoriglobus tundricola</name>
    <dbReference type="NCBI Taxonomy" id="2774151"/>
    <lineage>
        <taxon>Bacteria</taxon>
        <taxon>Pseudomonadati</taxon>
        <taxon>Planctomycetota</taxon>
        <taxon>Planctomycetia</taxon>
        <taxon>Gemmatales</taxon>
        <taxon>Gemmataceae</taxon>
        <taxon>Frigoriglobus</taxon>
    </lineage>
</organism>
<dbReference type="EMBL" id="CP053452">
    <property type="protein sequence ID" value="QJW95601.1"/>
    <property type="molecule type" value="Genomic_DNA"/>
</dbReference>
<dbReference type="PANTHER" id="PTHR46112">
    <property type="entry name" value="AMINOPEPTIDASE"/>
    <property type="match status" value="1"/>
</dbReference>
<evidence type="ECO:0000313" key="2">
    <source>
        <dbReference type="EMBL" id="QJW95601.1"/>
    </source>
</evidence>
<dbReference type="KEGG" id="ftj:FTUN_3151"/>
<proteinExistence type="predicted"/>
<feature type="domain" description="Peptidase M24" evidence="1">
    <location>
        <begin position="159"/>
        <end position="375"/>
    </location>
</feature>
<dbReference type="RefSeq" id="WP_171471357.1">
    <property type="nucleotide sequence ID" value="NZ_CP053452.2"/>
</dbReference>
<dbReference type="SUPFAM" id="SSF53092">
    <property type="entry name" value="Creatinase/prolidase N-terminal domain"/>
    <property type="match status" value="1"/>
</dbReference>
<evidence type="ECO:0000313" key="3">
    <source>
        <dbReference type="Proteomes" id="UP000503447"/>
    </source>
</evidence>
<dbReference type="InterPro" id="IPR000994">
    <property type="entry name" value="Pept_M24"/>
</dbReference>
<dbReference type="Gene3D" id="3.90.230.10">
    <property type="entry name" value="Creatinase/methionine aminopeptidase superfamily"/>
    <property type="match status" value="1"/>
</dbReference>
<accession>A0A6M5YQS8</accession>
<dbReference type="PANTHER" id="PTHR46112:SF8">
    <property type="entry name" value="CYTOPLASMIC PEPTIDASE PEPQ-RELATED"/>
    <property type="match status" value="1"/>
</dbReference>
<keyword evidence="3" id="KW-1185">Reference proteome</keyword>
<name>A0A6M5YQS8_9BACT</name>
<dbReference type="SUPFAM" id="SSF55920">
    <property type="entry name" value="Creatinase/aminopeptidase"/>
    <property type="match status" value="1"/>
</dbReference>
<sequence>MILHEKADQAQALLTETGLDCWLTFARETELHPDPGIEQVVGANVVRNSAFLFGSGGERVAIVANFDTSAIRAKGVFREVIGYDEDVRGPLLDALRRLDPRTIGLNYSSDDVTADGLTHGQWQLLQQLLSGTPYLDRLTSAAPLLARLRGRKTPTEVDRIRRAVAVTEQIVGQITAQIRPGVSERDLAVFVHARFAERNVPPAWAAEGCPIVNCGPSSDVGHTYPSPTIRVEPGHLVHIDLGVRLEGYCSDLQRMWYVRRPGESAPPADVQRAFDTVVRAIDAAAALLRPGVRGFEVDAAARTVVVEAGYPEFKHGLGHGLGRAVHDGGAMLGPRWACYGRNVDTVIEAGNVFTLELGILTDSGLVGLEEDVRVTPAGCEFLSDRQRALVLV</sequence>